<dbReference type="InterPro" id="IPR050100">
    <property type="entry name" value="TRAFAC_GTPase_members"/>
</dbReference>
<dbReference type="PANTHER" id="PTHR23115">
    <property type="entry name" value="TRANSLATION FACTOR"/>
    <property type="match status" value="1"/>
</dbReference>
<feature type="domain" description="GTP-eEF1A C-terminal" evidence="3">
    <location>
        <begin position="192"/>
        <end position="288"/>
    </location>
</feature>
<dbReference type="SUPFAM" id="SSF50447">
    <property type="entry name" value="Translation proteins"/>
    <property type="match status" value="1"/>
</dbReference>
<dbReference type="Gene3D" id="2.40.30.10">
    <property type="entry name" value="Translation factors"/>
    <property type="match status" value="2"/>
</dbReference>
<dbReference type="Proteomes" id="UP000663866">
    <property type="component" value="Unassembled WGS sequence"/>
</dbReference>
<evidence type="ECO:0000259" key="3">
    <source>
        <dbReference type="Pfam" id="PF22594"/>
    </source>
</evidence>
<gene>
    <name evidence="5" type="ORF">GIL414_LOCUS28338</name>
    <name evidence="4" type="ORF">KQP761_LOCUS27972</name>
    <name evidence="6" type="ORF">OVN521_LOCUS33956</name>
</gene>
<dbReference type="EMBL" id="CAJOBG010039375">
    <property type="protein sequence ID" value="CAF4385232.1"/>
    <property type="molecule type" value="Genomic_DNA"/>
</dbReference>
<keyword evidence="7" id="KW-1185">Reference proteome</keyword>
<evidence type="ECO:0000313" key="6">
    <source>
        <dbReference type="EMBL" id="CAF4385232.1"/>
    </source>
</evidence>
<reference evidence="6" key="1">
    <citation type="submission" date="2021-02" db="EMBL/GenBank/DDBJ databases">
        <authorList>
            <person name="Nowell W R."/>
        </authorList>
    </citation>
    <scope>NUCLEOTIDE SEQUENCE</scope>
</reference>
<organism evidence="6 7">
    <name type="scientific">Rotaria magnacalcarata</name>
    <dbReference type="NCBI Taxonomy" id="392030"/>
    <lineage>
        <taxon>Eukaryota</taxon>
        <taxon>Metazoa</taxon>
        <taxon>Spiralia</taxon>
        <taxon>Gnathifera</taxon>
        <taxon>Rotifera</taxon>
        <taxon>Eurotatoria</taxon>
        <taxon>Bdelloidea</taxon>
        <taxon>Philodinida</taxon>
        <taxon>Philodinidae</taxon>
        <taxon>Rotaria</taxon>
    </lineage>
</organism>
<dbReference type="SUPFAM" id="SSF50465">
    <property type="entry name" value="EF-Tu/eEF-1alpha/eIF2-gamma C-terminal domain"/>
    <property type="match status" value="1"/>
</dbReference>
<evidence type="ECO:0000256" key="1">
    <source>
        <dbReference type="ARBA" id="ARBA00022741"/>
    </source>
</evidence>
<dbReference type="InterPro" id="IPR009000">
    <property type="entry name" value="Transl_B-barrel_sf"/>
</dbReference>
<accession>A0A820N9Z0</accession>
<dbReference type="EMBL" id="CAJOBJ010047873">
    <property type="protein sequence ID" value="CAF4359504.1"/>
    <property type="molecule type" value="Genomic_DNA"/>
</dbReference>
<keyword evidence="2" id="KW-0342">GTP-binding</keyword>
<dbReference type="Proteomes" id="UP000681720">
    <property type="component" value="Unassembled WGS sequence"/>
</dbReference>
<protein>
    <recommendedName>
        <fullName evidence="3">GTP-eEF1A C-terminal domain-containing protein</fullName>
    </recommendedName>
</protein>
<dbReference type="EMBL" id="CAJNOW010015270">
    <property type="protein sequence ID" value="CAF1640447.1"/>
    <property type="molecule type" value="Genomic_DNA"/>
</dbReference>
<evidence type="ECO:0000313" key="5">
    <source>
        <dbReference type="EMBL" id="CAF4359504.1"/>
    </source>
</evidence>
<evidence type="ECO:0000256" key="2">
    <source>
        <dbReference type="ARBA" id="ARBA00023134"/>
    </source>
</evidence>
<evidence type="ECO:0000313" key="4">
    <source>
        <dbReference type="EMBL" id="CAF1640447.1"/>
    </source>
</evidence>
<dbReference type="InterPro" id="IPR009001">
    <property type="entry name" value="Transl_elong_EF1A/Init_IF2_C"/>
</dbReference>
<dbReference type="GO" id="GO:0005525">
    <property type="term" value="F:GTP binding"/>
    <property type="evidence" value="ECO:0007669"/>
    <property type="project" value="UniProtKB-KW"/>
</dbReference>
<dbReference type="Pfam" id="PF22594">
    <property type="entry name" value="GTP-eEF1A_C"/>
    <property type="match status" value="1"/>
</dbReference>
<proteinExistence type="predicted"/>
<comment type="caution">
    <text evidence="6">The sequence shown here is derived from an EMBL/GenBank/DDBJ whole genome shotgun (WGS) entry which is preliminary data.</text>
</comment>
<dbReference type="InterPro" id="IPR054696">
    <property type="entry name" value="GTP-eEF1A_C"/>
</dbReference>
<keyword evidence="1" id="KW-0547">Nucleotide-binding</keyword>
<dbReference type="Proteomes" id="UP000663834">
    <property type="component" value="Unassembled WGS sequence"/>
</dbReference>
<name>A0A820N9Z0_9BILA</name>
<evidence type="ECO:0000313" key="7">
    <source>
        <dbReference type="Proteomes" id="UP000663866"/>
    </source>
</evidence>
<dbReference type="AlphaFoldDB" id="A0A820N9Z0"/>
<dbReference type="OrthoDB" id="342024at2759"/>
<sequence length="294" mass="33930">MTESISHEDLALNDVKKALNEIKNLLELIDLNAIHKEKIYLILINIDSYRSRLSNDMTKMKNDIILLNKKQNDTILLHKKQLDHPSAELDQLRKDILDLNDALLDRYFYTVQKRNDMIIGSFRMPVVKQYEEMDTIVIGEIESGDCRVDDQCLTMPNCARVEIKNIYYEDRETDSCVCAQNIRFALKNVEEVTIINHQSKIYVGYSAVLHIHATVVGVQLKILITLIDRKTGEETLENPKYIKQDQVAMAIFELSQSGQTICMELFEHFPRLGRFALCHEDRTVAVGKFLKIIG</sequence>